<dbReference type="PANTHER" id="PTHR30294">
    <property type="entry name" value="MEMBRANE COMPONENT OF ABC TRANSPORTER YHHJ-RELATED"/>
    <property type="match status" value="1"/>
</dbReference>
<feature type="transmembrane region" description="Helical" evidence="8">
    <location>
        <begin position="26"/>
        <end position="44"/>
    </location>
</feature>
<sequence length="371" mass="41695">MMFKIRRFKALFIKESYQILRDPSSILIAVILPLMLLFLMGYAISLDSKNIPVGVVVEQSSKYSLSFLDAFRMSNSFNVQVGNNKKDFEEKLQKGTIRAIIVIPATFAKDLETQNTKIQVLADGSEPNIASFVQKYTSGVWNNWLIQEGFAKKSTSASMDIQTRYWFNAPLLSSYFLLPGSIAIILTLIGTLLTALVVAREWERGTMEAIMSTPITIMELLLGKLLPYFILAMISMSICVLIAIFWFEIPFRGSVFLLVFASALYLMPSLGLGLLISTLSKNQFVAAQAALIVGFLPAFLLSGFIFQISSMPLWLQYLTHIIPARYFIEVLQCIFLSGDIYEVILPNLFSLLIVGTVIFVIIIKITRKRLD</sequence>
<evidence type="ECO:0000313" key="10">
    <source>
        <dbReference type="EMBL" id="PUE65891.1"/>
    </source>
</evidence>
<reference evidence="10 11" key="1">
    <citation type="submission" date="2017-02" db="EMBL/GenBank/DDBJ databases">
        <title>Arcobacter caeni sp. nov, a new Arcobacter species isolated from reclaimed water.</title>
        <authorList>
            <person name="Figueras M.J."/>
            <person name="Perez-Cataluna A."/>
            <person name="Salas-Masso N."/>
        </authorList>
    </citation>
    <scope>NUCLEOTIDE SEQUENCE [LARGE SCALE GENOMIC DNA]</scope>
    <source>
        <strain evidence="10 11">RW17-10</strain>
    </source>
</reference>
<comment type="caution">
    <text evidence="10">The sequence shown here is derived from an EMBL/GenBank/DDBJ whole genome shotgun (WGS) entry which is preliminary data.</text>
</comment>
<keyword evidence="7 8" id="KW-0472">Membrane</keyword>
<feature type="transmembrane region" description="Helical" evidence="8">
    <location>
        <begin position="253"/>
        <end position="277"/>
    </location>
</feature>
<evidence type="ECO:0000256" key="3">
    <source>
        <dbReference type="ARBA" id="ARBA00022448"/>
    </source>
</evidence>
<dbReference type="AlphaFoldDB" id="A0A363D3J7"/>
<comment type="similarity">
    <text evidence="2">Belongs to the ABC-2 integral membrane protein family.</text>
</comment>
<dbReference type="GO" id="GO:0140359">
    <property type="term" value="F:ABC-type transporter activity"/>
    <property type="evidence" value="ECO:0007669"/>
    <property type="project" value="InterPro"/>
</dbReference>
<dbReference type="OrthoDB" id="9808686at2"/>
<evidence type="ECO:0000256" key="5">
    <source>
        <dbReference type="ARBA" id="ARBA00022692"/>
    </source>
</evidence>
<dbReference type="EMBL" id="MUXE01000003">
    <property type="protein sequence ID" value="PUE65891.1"/>
    <property type="molecule type" value="Genomic_DNA"/>
</dbReference>
<feature type="transmembrane region" description="Helical" evidence="8">
    <location>
        <begin position="344"/>
        <end position="363"/>
    </location>
</feature>
<dbReference type="PROSITE" id="PS51012">
    <property type="entry name" value="ABC_TM2"/>
    <property type="match status" value="1"/>
</dbReference>
<evidence type="ECO:0000256" key="6">
    <source>
        <dbReference type="ARBA" id="ARBA00022989"/>
    </source>
</evidence>
<keyword evidence="11" id="KW-1185">Reference proteome</keyword>
<dbReference type="InterPro" id="IPR051449">
    <property type="entry name" value="ABC-2_transporter_component"/>
</dbReference>
<dbReference type="Proteomes" id="UP000251135">
    <property type="component" value="Unassembled WGS sequence"/>
</dbReference>
<comment type="subcellular location">
    <subcellularLocation>
        <location evidence="1">Cell membrane</location>
        <topology evidence="1">Multi-pass membrane protein</topology>
    </subcellularLocation>
</comment>
<keyword evidence="3" id="KW-0813">Transport</keyword>
<organism evidence="10 11">
    <name type="scientific">Arcobacter caeni</name>
    <dbReference type="NCBI Taxonomy" id="1912877"/>
    <lineage>
        <taxon>Bacteria</taxon>
        <taxon>Pseudomonadati</taxon>
        <taxon>Campylobacterota</taxon>
        <taxon>Epsilonproteobacteria</taxon>
        <taxon>Campylobacterales</taxon>
        <taxon>Arcobacteraceae</taxon>
        <taxon>Arcobacter</taxon>
    </lineage>
</organism>
<protein>
    <recommendedName>
        <fullName evidence="9">ABC transmembrane type-2 domain-containing protein</fullName>
    </recommendedName>
</protein>
<dbReference type="InterPro" id="IPR013525">
    <property type="entry name" value="ABC2_TM"/>
</dbReference>
<accession>A0A363D3J7</accession>
<feature type="domain" description="ABC transmembrane type-2" evidence="9">
    <location>
        <begin position="130"/>
        <end position="369"/>
    </location>
</feature>
<proteinExistence type="inferred from homology"/>
<feature type="transmembrane region" description="Helical" evidence="8">
    <location>
        <begin position="289"/>
        <end position="308"/>
    </location>
</feature>
<evidence type="ECO:0000256" key="8">
    <source>
        <dbReference type="SAM" id="Phobius"/>
    </source>
</evidence>
<gene>
    <name evidence="10" type="ORF">B0174_03430</name>
</gene>
<evidence type="ECO:0000256" key="2">
    <source>
        <dbReference type="ARBA" id="ARBA00007783"/>
    </source>
</evidence>
<feature type="transmembrane region" description="Helical" evidence="8">
    <location>
        <begin position="220"/>
        <end position="247"/>
    </location>
</feature>
<evidence type="ECO:0000313" key="11">
    <source>
        <dbReference type="Proteomes" id="UP000251135"/>
    </source>
</evidence>
<evidence type="ECO:0000256" key="4">
    <source>
        <dbReference type="ARBA" id="ARBA00022475"/>
    </source>
</evidence>
<dbReference type="PANTHER" id="PTHR30294:SF29">
    <property type="entry name" value="MULTIDRUG ABC TRANSPORTER PERMEASE YBHS-RELATED"/>
    <property type="match status" value="1"/>
</dbReference>
<dbReference type="GO" id="GO:0005886">
    <property type="term" value="C:plasma membrane"/>
    <property type="evidence" value="ECO:0007669"/>
    <property type="project" value="UniProtKB-SubCell"/>
</dbReference>
<name>A0A363D3J7_9BACT</name>
<feature type="transmembrane region" description="Helical" evidence="8">
    <location>
        <begin position="175"/>
        <end position="199"/>
    </location>
</feature>
<dbReference type="Gene3D" id="3.40.1710.10">
    <property type="entry name" value="abc type-2 transporter like domain"/>
    <property type="match status" value="1"/>
</dbReference>
<dbReference type="Pfam" id="PF12698">
    <property type="entry name" value="ABC2_membrane_3"/>
    <property type="match status" value="1"/>
</dbReference>
<keyword evidence="5 8" id="KW-0812">Transmembrane</keyword>
<dbReference type="InterPro" id="IPR047817">
    <property type="entry name" value="ABC2_TM_bact-type"/>
</dbReference>
<keyword evidence="6 8" id="KW-1133">Transmembrane helix</keyword>
<evidence type="ECO:0000259" key="9">
    <source>
        <dbReference type="PROSITE" id="PS51012"/>
    </source>
</evidence>
<keyword evidence="4" id="KW-1003">Cell membrane</keyword>
<evidence type="ECO:0000256" key="7">
    <source>
        <dbReference type="ARBA" id="ARBA00023136"/>
    </source>
</evidence>
<evidence type="ECO:0000256" key="1">
    <source>
        <dbReference type="ARBA" id="ARBA00004651"/>
    </source>
</evidence>